<reference evidence="3 4" key="1">
    <citation type="journal article" date="2018" name="Sci. Rep.">
        <title>Raphidocelis subcapitata (=Pseudokirchneriella subcapitata) provides an insight into genome evolution and environmental adaptations in the Sphaeropleales.</title>
        <authorList>
            <person name="Suzuki S."/>
            <person name="Yamaguchi H."/>
            <person name="Nakajima N."/>
            <person name="Kawachi M."/>
        </authorList>
    </citation>
    <scope>NUCLEOTIDE SEQUENCE [LARGE SCALE GENOMIC DNA]</scope>
    <source>
        <strain evidence="3 4">NIES-35</strain>
    </source>
</reference>
<dbReference type="InParanoid" id="A0A2V0P1B4"/>
<feature type="coiled-coil region" evidence="1">
    <location>
        <begin position="550"/>
        <end position="577"/>
    </location>
</feature>
<dbReference type="EMBL" id="BDRX01000043">
    <property type="protein sequence ID" value="GBF93654.1"/>
    <property type="molecule type" value="Genomic_DNA"/>
</dbReference>
<organism evidence="3 4">
    <name type="scientific">Raphidocelis subcapitata</name>
    <dbReference type="NCBI Taxonomy" id="307507"/>
    <lineage>
        <taxon>Eukaryota</taxon>
        <taxon>Viridiplantae</taxon>
        <taxon>Chlorophyta</taxon>
        <taxon>core chlorophytes</taxon>
        <taxon>Chlorophyceae</taxon>
        <taxon>CS clade</taxon>
        <taxon>Sphaeropleales</taxon>
        <taxon>Selenastraceae</taxon>
        <taxon>Raphidocelis</taxon>
    </lineage>
</organism>
<sequence>MGGGASAARNAAAAAATDPEAAKPGPAAGAWQQPQQPQKQPQQQQPQQQQWRQPEPQPQRPPSSSGSRLARDPALLRRVAAARGAAEALDLLQQQLQAEPVGAADAELVLSLALEKGNTDLALAIYAEMCAARRGAGGAGAGVLRARPAAAAAAAPQWPPATLATTAALVLGLCRQLRVAEALAVMQGMRSQGLPRAEEVSFGFVVPSPLPPGRPLAVVQPQEGSRVVADAESRYEFELFSGTVTSCSSEAQQPAGNWAIAAARAVGLWRAPPVAAVHTWVVRAPDGASRTYRAATATADVPAQVGERITVVAAPERGRSKQRRVLLTTAAPGMRPGEPMSVVNHRTGTALRLGRPPAPGAQGGLPSWVLPAAVLLAGSDAASALIDPALPVLIAGAAAAAAGSAVAGNALLLPRLKQLPSGAVKLEGMRQALLAQHAGLSKKVGAALQEASEDARALARLWQLQVKMESVGGGAPAAAAGAGAGPSAPAAAAGGTYAARIGRVEAARRGVEERLASRLELIEGYARVMDMIEIEVEMEMDVAAAEIAGIGEQIERLTELEALQEEWQAQAEAQDEVERLLRSPSSF</sequence>
<evidence type="ECO:0000313" key="4">
    <source>
        <dbReference type="Proteomes" id="UP000247498"/>
    </source>
</evidence>
<dbReference type="OrthoDB" id="2017681at2759"/>
<feature type="compositionally biased region" description="Low complexity" evidence="2">
    <location>
        <begin position="1"/>
        <end position="54"/>
    </location>
</feature>
<evidence type="ECO:0000256" key="2">
    <source>
        <dbReference type="SAM" id="MobiDB-lite"/>
    </source>
</evidence>
<proteinExistence type="predicted"/>
<accession>A0A2V0P1B4</accession>
<gene>
    <name evidence="3" type="ORF">Rsub_06757</name>
</gene>
<keyword evidence="1" id="KW-0175">Coiled coil</keyword>
<evidence type="ECO:0000313" key="3">
    <source>
        <dbReference type="EMBL" id="GBF93654.1"/>
    </source>
</evidence>
<dbReference type="PANTHER" id="PTHR37381:SF1">
    <property type="entry name" value="PENTATRICOPEPTIDE REPEAT (PPR) SUPERFAMILY PROTEIN"/>
    <property type="match status" value="1"/>
</dbReference>
<dbReference type="Proteomes" id="UP000247498">
    <property type="component" value="Unassembled WGS sequence"/>
</dbReference>
<evidence type="ECO:0000256" key="1">
    <source>
        <dbReference type="SAM" id="Coils"/>
    </source>
</evidence>
<dbReference type="FunCoup" id="A0A2V0P1B4">
    <property type="interactions" value="405"/>
</dbReference>
<dbReference type="PANTHER" id="PTHR37381">
    <property type="entry name" value="PENTATRICOPEPTIDE REPEAT (PPR) SUPERFAMILY PROTEIN"/>
    <property type="match status" value="1"/>
</dbReference>
<comment type="caution">
    <text evidence="3">The sequence shown here is derived from an EMBL/GenBank/DDBJ whole genome shotgun (WGS) entry which is preliminary data.</text>
</comment>
<feature type="region of interest" description="Disordered" evidence="2">
    <location>
        <begin position="1"/>
        <end position="71"/>
    </location>
</feature>
<dbReference type="AlphaFoldDB" id="A0A2V0P1B4"/>
<keyword evidence="4" id="KW-1185">Reference proteome</keyword>
<name>A0A2V0P1B4_9CHLO</name>
<protein>
    <submittedName>
        <fullName evidence="3">Uncharacterized protein</fullName>
    </submittedName>
</protein>
<dbReference type="STRING" id="307507.A0A2V0P1B4"/>